<evidence type="ECO:0008006" key="4">
    <source>
        <dbReference type="Google" id="ProtNLM"/>
    </source>
</evidence>
<feature type="transmembrane region" description="Helical" evidence="1">
    <location>
        <begin position="491"/>
        <end position="507"/>
    </location>
</feature>
<comment type="caution">
    <text evidence="2">The sequence shown here is derived from an EMBL/GenBank/DDBJ whole genome shotgun (WGS) entry which is preliminary data.</text>
</comment>
<keyword evidence="1" id="KW-1133">Transmembrane helix</keyword>
<evidence type="ECO:0000313" key="2">
    <source>
        <dbReference type="EMBL" id="MFD1542390.1"/>
    </source>
</evidence>
<dbReference type="EMBL" id="JBHUCM010000031">
    <property type="protein sequence ID" value="MFD1542390.1"/>
    <property type="molecule type" value="Genomic_DNA"/>
</dbReference>
<feature type="transmembrane region" description="Helical" evidence="1">
    <location>
        <begin position="80"/>
        <end position="98"/>
    </location>
</feature>
<keyword evidence="1" id="KW-0812">Transmembrane</keyword>
<reference evidence="3" key="1">
    <citation type="journal article" date="2019" name="Int. J. Syst. Evol. Microbiol.">
        <title>The Global Catalogue of Microorganisms (GCM) 10K type strain sequencing project: providing services to taxonomists for standard genome sequencing and annotation.</title>
        <authorList>
            <consortium name="The Broad Institute Genomics Platform"/>
            <consortium name="The Broad Institute Genome Sequencing Center for Infectious Disease"/>
            <person name="Wu L."/>
            <person name="Ma J."/>
        </authorList>
    </citation>
    <scope>NUCLEOTIDE SEQUENCE [LARGE SCALE GENOMIC DNA]</scope>
    <source>
        <strain evidence="3">CGMCC 1.15399</strain>
    </source>
</reference>
<organism evidence="2 3">
    <name type="scientific">Nonomuraea guangzhouensis</name>
    <dbReference type="NCBI Taxonomy" id="1291555"/>
    <lineage>
        <taxon>Bacteria</taxon>
        <taxon>Bacillati</taxon>
        <taxon>Actinomycetota</taxon>
        <taxon>Actinomycetes</taxon>
        <taxon>Streptosporangiales</taxon>
        <taxon>Streptosporangiaceae</taxon>
        <taxon>Nonomuraea</taxon>
    </lineage>
</organism>
<evidence type="ECO:0000313" key="3">
    <source>
        <dbReference type="Proteomes" id="UP001597097"/>
    </source>
</evidence>
<dbReference type="RefSeq" id="WP_219531361.1">
    <property type="nucleotide sequence ID" value="NZ_JAHKRM010000011.1"/>
</dbReference>
<accession>A0ABW4GI12</accession>
<feature type="transmembrane region" description="Helical" evidence="1">
    <location>
        <begin position="460"/>
        <end position="479"/>
    </location>
</feature>
<feature type="transmembrane region" description="Helical" evidence="1">
    <location>
        <begin position="145"/>
        <end position="165"/>
    </location>
</feature>
<keyword evidence="3" id="KW-1185">Reference proteome</keyword>
<feature type="transmembrane region" description="Helical" evidence="1">
    <location>
        <begin position="545"/>
        <end position="565"/>
    </location>
</feature>
<sequence>MTITAVTSVVTSPVSGRRRWSGWVPVALVGLVAVLALVWNGVSVRDLVAFGAYVGVGVLVPGTLLWRALGRAGGSLAEELAAGLALGYAVEVLAYLPARAAGVPQLVLAWPVTMIALFTAVPRLRRHWRPGGSARERKPSESERMPLWCAWAVAAVICYLLVWSARSFYAGHGLTWPGNATPYVDMHYHLALLGELKHHMPPTLPTVLGEPLTYHWYVYAEMAATSWVTGIEPQTLLYRLSMLPMMVAMVVLVAVLARRVTGQWWAGVAAVVVTYFAVCPELYWGAGNLFTSRTLFTVWTSPTQTFGALLCVPVVLLLVGYLRGERTGVGGWALVAVLLGALTGAKATFLPLLLSGLVLVLVVRRWSRPALVGIVITVPALAFAQFVVFGGQRQGLVLEPFASMRRVWGAVTYLGGEPLAEAPVWPIAGLTVIHLACLACVWAGLLGVVARRAVRLDPGVLLLLGIGAAGVAAVVLLGHPALSQEYFLEGARPYLAIASVAGMAALSRERGFAAATWWVALGAGLVVGVQALLGPDVPVQGLLPLALPYLVLGMVAVVVAAAVALRRGPVALAVVALLTGYALPATANKGIGPSSGIGASSSGGVPPTRVLPQGGMEAARWLRDHSAPGDVVATDGHCRPIAGKKRCDSRHFWVSGYSERRVLVESWAYAQSTLSRSQPFGTSFLAVPFVDQARLAANDEVFRQPSAENIARLVHEYGVKWAFAENGTALDGFAKLRFRSGQCSVYLLE</sequence>
<name>A0ABW4GI12_9ACTN</name>
<feature type="transmembrane region" description="Helical" evidence="1">
    <location>
        <begin position="514"/>
        <end position="533"/>
    </location>
</feature>
<feature type="transmembrane region" description="Helical" evidence="1">
    <location>
        <begin position="20"/>
        <end position="42"/>
    </location>
</feature>
<protein>
    <recommendedName>
        <fullName evidence="4">Glycosyltransferase RgtA/B/C/D-like domain-containing protein</fullName>
    </recommendedName>
</protein>
<feature type="transmembrane region" description="Helical" evidence="1">
    <location>
        <begin position="304"/>
        <end position="322"/>
    </location>
</feature>
<feature type="transmembrane region" description="Helical" evidence="1">
    <location>
        <begin position="369"/>
        <end position="389"/>
    </location>
</feature>
<feature type="transmembrane region" description="Helical" evidence="1">
    <location>
        <begin position="427"/>
        <end position="448"/>
    </location>
</feature>
<keyword evidence="1" id="KW-0472">Membrane</keyword>
<proteinExistence type="predicted"/>
<feature type="transmembrane region" description="Helical" evidence="1">
    <location>
        <begin position="264"/>
        <end position="284"/>
    </location>
</feature>
<feature type="transmembrane region" description="Helical" evidence="1">
    <location>
        <begin position="334"/>
        <end position="363"/>
    </location>
</feature>
<feature type="transmembrane region" description="Helical" evidence="1">
    <location>
        <begin position="104"/>
        <end position="124"/>
    </location>
</feature>
<feature type="transmembrane region" description="Helical" evidence="1">
    <location>
        <begin position="236"/>
        <end position="257"/>
    </location>
</feature>
<feature type="transmembrane region" description="Helical" evidence="1">
    <location>
        <begin position="570"/>
        <end position="587"/>
    </location>
</feature>
<dbReference type="Proteomes" id="UP001597097">
    <property type="component" value="Unassembled WGS sequence"/>
</dbReference>
<gene>
    <name evidence="2" type="ORF">ACFSJ0_35425</name>
</gene>
<evidence type="ECO:0000256" key="1">
    <source>
        <dbReference type="SAM" id="Phobius"/>
    </source>
</evidence>
<feature type="transmembrane region" description="Helical" evidence="1">
    <location>
        <begin position="48"/>
        <end position="68"/>
    </location>
</feature>